<protein>
    <recommendedName>
        <fullName evidence="2">CIP2A N-terminal domain-containing protein</fullName>
    </recommendedName>
</protein>
<dbReference type="EMBL" id="BLKM01011323">
    <property type="protein sequence ID" value="GFG32785.1"/>
    <property type="molecule type" value="Genomic_DNA"/>
</dbReference>
<evidence type="ECO:0000256" key="1">
    <source>
        <dbReference type="SAM" id="Coils"/>
    </source>
</evidence>
<dbReference type="InterPro" id="IPR016024">
    <property type="entry name" value="ARM-type_fold"/>
</dbReference>
<dbReference type="InterPro" id="IPR011989">
    <property type="entry name" value="ARM-like"/>
</dbReference>
<dbReference type="InterPro" id="IPR048701">
    <property type="entry name" value="CIP2A_N"/>
</dbReference>
<organism evidence="3 4">
    <name type="scientific">Coptotermes formosanus</name>
    <name type="common">Formosan subterranean termite</name>
    <dbReference type="NCBI Taxonomy" id="36987"/>
    <lineage>
        <taxon>Eukaryota</taxon>
        <taxon>Metazoa</taxon>
        <taxon>Ecdysozoa</taxon>
        <taxon>Arthropoda</taxon>
        <taxon>Hexapoda</taxon>
        <taxon>Insecta</taxon>
        <taxon>Pterygota</taxon>
        <taxon>Neoptera</taxon>
        <taxon>Polyneoptera</taxon>
        <taxon>Dictyoptera</taxon>
        <taxon>Blattodea</taxon>
        <taxon>Blattoidea</taxon>
        <taxon>Termitoidae</taxon>
        <taxon>Rhinotermitidae</taxon>
        <taxon>Coptotermes</taxon>
    </lineage>
</organism>
<dbReference type="InterPro" id="IPR042510">
    <property type="entry name" value="CIP2A"/>
</dbReference>
<dbReference type="AlphaFoldDB" id="A0A6L2PQM3"/>
<keyword evidence="4" id="KW-1185">Reference proteome</keyword>
<evidence type="ECO:0000259" key="2">
    <source>
        <dbReference type="Pfam" id="PF21044"/>
    </source>
</evidence>
<evidence type="ECO:0000313" key="4">
    <source>
        <dbReference type="Proteomes" id="UP000502823"/>
    </source>
</evidence>
<dbReference type="FunCoup" id="A0A6L2PQM3">
    <property type="interactions" value="393"/>
</dbReference>
<evidence type="ECO:0000313" key="3">
    <source>
        <dbReference type="EMBL" id="GFG32785.1"/>
    </source>
</evidence>
<sequence length="823" mass="93675">MEKYQHMKAFIGCCLEYSKHRSEMTSTLLQRYLQILGVTSDMSIFDPGSCVATEFYVTLHELMSTLEPSSGLVWCAIGVLHHACRNPAARHALIHTYKFAPILTRLLGANLIQDKRVRVLQLLQELTYGVKISWQEAHLPCLISTLTSWIVSGEKDVISLSLGVLVNLCYKNLPAVYTLMRSVDSKEFLRTILKLQNDSTDTCVQVCKLLIILEHISGEIPDADIINFVNITFSTVGDAFKSSDVFLLRHMVDFFKDVQMNPHSRQVLLTYPRFHSDTEDLLLLLSETTAKAECVGMVFEFLQSLVTLKVTCLNRLYARFVTAAMQWVRTELACTQSLSLICSVTVDIRRADGDDGTVEVRQNILAQLEQDLSVLLLILNVRDNENYLTKPEARTAVTAVLRLLQEMSKIPSLRQKILLSLEQQMMQHVFQPLLVAEPRDRQNLFQVEVTELYVCALDFISDLATHDGQWLKLYSDLLQHKQVQMVLAIALDTGEEDVKRKVLLLTGTVGFPSESVSSLAKFLCDVKHPVLVPGGSKVSTGVGVQQYDMTPLFSLAQEGRLDNFLAKLQGSEIQDIPTSAIMELYEYKLAAMSRTERALQASLEAANNDATRLHHRLAQMSAEASRLYELLYHNQQCLEGLQQEKEASISRLEAAQIAAEEEHKRHVSEMKAKRRLLNELNDTIEEVKRTVATKEEELLLKEQHLDAMNKQIEELQSHLTLMEQKYKDQQSKNAELTKTLAKLEDRMVKRERIIEEKGNEIEKLQKVIQHLEVDLTNYKMLCKVQEKNLMEKEAEMTATQQQLSELQRMRDVIYEISGGKKKM</sequence>
<dbReference type="Proteomes" id="UP000502823">
    <property type="component" value="Unassembled WGS sequence"/>
</dbReference>
<dbReference type="OrthoDB" id="73401at2759"/>
<feature type="coiled-coil region" evidence="1">
    <location>
        <begin position="589"/>
        <end position="809"/>
    </location>
</feature>
<proteinExistence type="predicted"/>
<name>A0A6L2PQM3_COPFO</name>
<reference evidence="4" key="1">
    <citation type="submission" date="2020-01" db="EMBL/GenBank/DDBJ databases">
        <title>Draft genome sequence of the Termite Coptotermes fromosanus.</title>
        <authorList>
            <person name="Itakura S."/>
            <person name="Yosikawa Y."/>
            <person name="Umezawa K."/>
        </authorList>
    </citation>
    <scope>NUCLEOTIDE SEQUENCE [LARGE SCALE GENOMIC DNA]</scope>
</reference>
<keyword evidence="1" id="KW-0175">Coiled coil</keyword>
<dbReference type="SUPFAM" id="SSF48371">
    <property type="entry name" value="ARM repeat"/>
    <property type="match status" value="1"/>
</dbReference>
<dbReference type="PANTHER" id="PTHR23161:SF2">
    <property type="entry name" value="PROTEIN CIP2A"/>
    <property type="match status" value="1"/>
</dbReference>
<comment type="caution">
    <text evidence="3">The sequence shown here is derived from an EMBL/GenBank/DDBJ whole genome shotgun (WGS) entry which is preliminary data.</text>
</comment>
<dbReference type="Pfam" id="PF21044">
    <property type="entry name" value="CIP2A_N"/>
    <property type="match status" value="1"/>
</dbReference>
<gene>
    <name evidence="3" type="ORF">Cfor_10351</name>
</gene>
<dbReference type="Gene3D" id="1.25.10.10">
    <property type="entry name" value="Leucine-rich Repeat Variant"/>
    <property type="match status" value="1"/>
</dbReference>
<accession>A0A6L2PQM3</accession>
<feature type="domain" description="CIP2A N-terminal" evidence="2">
    <location>
        <begin position="21"/>
        <end position="306"/>
    </location>
</feature>
<dbReference type="PANTHER" id="PTHR23161">
    <property type="entry name" value="PROTEIN CIP2A"/>
    <property type="match status" value="1"/>
</dbReference>
<dbReference type="InParanoid" id="A0A6L2PQM3"/>